<dbReference type="Pfam" id="PF07730">
    <property type="entry name" value="HisKA_3"/>
    <property type="match status" value="1"/>
</dbReference>
<dbReference type="Gene3D" id="3.30.565.10">
    <property type="entry name" value="Histidine kinase-like ATPase, C-terminal domain"/>
    <property type="match status" value="1"/>
</dbReference>
<gene>
    <name evidence="12" type="ORF">SAMN05216410_1062</name>
</gene>
<evidence type="ECO:0000313" key="12">
    <source>
        <dbReference type="EMBL" id="SDB93910.1"/>
    </source>
</evidence>
<dbReference type="Pfam" id="PF02518">
    <property type="entry name" value="HATPase_c"/>
    <property type="match status" value="1"/>
</dbReference>
<keyword evidence="3" id="KW-0597">Phosphoprotein</keyword>
<keyword evidence="4" id="KW-0808">Transferase</keyword>
<dbReference type="CDD" id="cd16917">
    <property type="entry name" value="HATPase_UhpB-NarQ-NarX-like"/>
    <property type="match status" value="1"/>
</dbReference>
<dbReference type="RefSeq" id="WP_093181281.1">
    <property type="nucleotide sequence ID" value="NZ_FMYH01000001.1"/>
</dbReference>
<keyword evidence="10" id="KW-0812">Transmembrane</keyword>
<evidence type="ECO:0000256" key="3">
    <source>
        <dbReference type="ARBA" id="ARBA00022553"/>
    </source>
</evidence>
<dbReference type="GO" id="GO:0005524">
    <property type="term" value="F:ATP binding"/>
    <property type="evidence" value="ECO:0007669"/>
    <property type="project" value="UniProtKB-KW"/>
</dbReference>
<protein>
    <recommendedName>
        <fullName evidence="2">histidine kinase</fullName>
        <ecNumber evidence="2">2.7.13.3</ecNumber>
    </recommendedName>
</protein>
<dbReference type="InterPro" id="IPR050482">
    <property type="entry name" value="Sensor_HK_TwoCompSys"/>
</dbReference>
<dbReference type="OrthoDB" id="5242012at2"/>
<evidence type="ECO:0000256" key="8">
    <source>
        <dbReference type="ARBA" id="ARBA00023012"/>
    </source>
</evidence>
<keyword evidence="6 12" id="KW-0418">Kinase</keyword>
<dbReference type="GO" id="GO:0000155">
    <property type="term" value="F:phosphorelay sensor kinase activity"/>
    <property type="evidence" value="ECO:0007669"/>
    <property type="project" value="InterPro"/>
</dbReference>
<dbReference type="Gene3D" id="1.20.5.1930">
    <property type="match status" value="1"/>
</dbReference>
<feature type="transmembrane region" description="Helical" evidence="10">
    <location>
        <begin position="63"/>
        <end position="84"/>
    </location>
</feature>
<feature type="transmembrane region" description="Helical" evidence="10">
    <location>
        <begin position="91"/>
        <end position="108"/>
    </location>
</feature>
<dbReference type="PANTHER" id="PTHR24421:SF10">
    <property type="entry name" value="NITRATE_NITRITE SENSOR PROTEIN NARQ"/>
    <property type="match status" value="1"/>
</dbReference>
<organism evidence="12 13">
    <name type="scientific">Sanguibacter gelidistatuariae</name>
    <dbReference type="NCBI Taxonomy" id="1814289"/>
    <lineage>
        <taxon>Bacteria</taxon>
        <taxon>Bacillati</taxon>
        <taxon>Actinomycetota</taxon>
        <taxon>Actinomycetes</taxon>
        <taxon>Micrococcales</taxon>
        <taxon>Sanguibacteraceae</taxon>
        <taxon>Sanguibacter</taxon>
    </lineage>
</organism>
<keyword evidence="7" id="KW-0067">ATP-binding</keyword>
<dbReference type="PANTHER" id="PTHR24421">
    <property type="entry name" value="NITRATE/NITRITE SENSOR PROTEIN NARX-RELATED"/>
    <property type="match status" value="1"/>
</dbReference>
<keyword evidence="5" id="KW-0547">Nucleotide-binding</keyword>
<feature type="transmembrane region" description="Helical" evidence="10">
    <location>
        <begin position="114"/>
        <end position="137"/>
    </location>
</feature>
<dbReference type="STRING" id="1814289.SAMN05216410_1062"/>
<dbReference type="Proteomes" id="UP000199039">
    <property type="component" value="Unassembled WGS sequence"/>
</dbReference>
<evidence type="ECO:0000313" key="13">
    <source>
        <dbReference type="Proteomes" id="UP000199039"/>
    </source>
</evidence>
<accession>A0A1G6HI32</accession>
<comment type="catalytic activity">
    <reaction evidence="1">
        <text>ATP + protein L-histidine = ADP + protein N-phospho-L-histidine.</text>
        <dbReference type="EC" id="2.7.13.3"/>
    </reaction>
</comment>
<feature type="transmembrane region" description="Helical" evidence="10">
    <location>
        <begin position="222"/>
        <end position="244"/>
    </location>
</feature>
<feature type="transmembrane region" description="Helical" evidence="10">
    <location>
        <begin position="149"/>
        <end position="168"/>
    </location>
</feature>
<evidence type="ECO:0000256" key="10">
    <source>
        <dbReference type="SAM" id="Phobius"/>
    </source>
</evidence>
<sequence>MARTDSSTEAVRGRAHTTLRSPGPGHSPLRRSFDRALLAILVSGLLFAVLLVALLPLDGPASGVLVLFPINLVVYLLAGLLAWYNRPSNRMGALILLAGGAVFLGGAGNTEIPLFVIIGTIGASLPLAVLVHLLLAFPTGELRGSLERFTVGAGYVTAVFLQMPSYMLSADGPAPTLIITDAPGLAEAGTAVQSAVGGAVLLLTAGLLAIRLGQATGLERRVLVPLYGYGIVAMAVLLFSTRLVRTLLDWGPEAVGILQLSAFLGVPVAFALAVLRGGVARTGELEELGAWLGAAGDEKPAIASALARTLGDPSIEVWFWVHGRSTFVDVDGVDISDARSGERRGLEVVELDGRLIGAISYDEALMPDPELARTASRVVAIALDRERLTAELRSSRHALQLSRERLVEAADQERRRIAQDMHDGLQVKLVLLALEAQQMAGATGLGSGDQVAIRATALRRGIDDAAAELRGLVHSVMPAALIQRGLSAAAEDLVDRMPIPTTLHLGVVDGECSPVVESVAYFIVAEALTNAVKYSEAQRIRVSLVRREASLHIEVSDDGRGGARTPGGSGLLGMSERIDVLGGTLVVDSEHGQGTHIKVEVPCG</sequence>
<dbReference type="GO" id="GO:0046983">
    <property type="term" value="F:protein dimerization activity"/>
    <property type="evidence" value="ECO:0007669"/>
    <property type="project" value="InterPro"/>
</dbReference>
<dbReference type="SUPFAM" id="SSF55874">
    <property type="entry name" value="ATPase domain of HSP90 chaperone/DNA topoisomerase II/histidine kinase"/>
    <property type="match status" value="1"/>
</dbReference>
<proteinExistence type="predicted"/>
<dbReference type="GO" id="GO:0016020">
    <property type="term" value="C:membrane"/>
    <property type="evidence" value="ECO:0007669"/>
    <property type="project" value="InterPro"/>
</dbReference>
<evidence type="ECO:0000256" key="5">
    <source>
        <dbReference type="ARBA" id="ARBA00022741"/>
    </source>
</evidence>
<evidence type="ECO:0000256" key="9">
    <source>
        <dbReference type="SAM" id="MobiDB-lite"/>
    </source>
</evidence>
<keyword evidence="10" id="KW-1133">Transmembrane helix</keyword>
<keyword evidence="8" id="KW-0902">Two-component regulatory system</keyword>
<keyword evidence="13" id="KW-1185">Reference proteome</keyword>
<evidence type="ECO:0000256" key="6">
    <source>
        <dbReference type="ARBA" id="ARBA00022777"/>
    </source>
</evidence>
<evidence type="ECO:0000259" key="11">
    <source>
        <dbReference type="SMART" id="SM00387"/>
    </source>
</evidence>
<dbReference type="EC" id="2.7.13.3" evidence="2"/>
<feature type="region of interest" description="Disordered" evidence="9">
    <location>
        <begin position="1"/>
        <end position="27"/>
    </location>
</feature>
<evidence type="ECO:0000256" key="1">
    <source>
        <dbReference type="ARBA" id="ARBA00000085"/>
    </source>
</evidence>
<dbReference type="SMART" id="SM00387">
    <property type="entry name" value="HATPase_c"/>
    <property type="match status" value="1"/>
</dbReference>
<evidence type="ECO:0000256" key="2">
    <source>
        <dbReference type="ARBA" id="ARBA00012438"/>
    </source>
</evidence>
<reference evidence="12 13" key="1">
    <citation type="submission" date="2016-09" db="EMBL/GenBank/DDBJ databases">
        <authorList>
            <person name="Capua I."/>
            <person name="De Benedictis P."/>
            <person name="Joannis T."/>
            <person name="Lombin L.H."/>
            <person name="Cattoli G."/>
        </authorList>
    </citation>
    <scope>NUCLEOTIDE SEQUENCE [LARGE SCALE GENOMIC DNA]</scope>
    <source>
        <strain evidence="12 13">ISLP-3</strain>
    </source>
</reference>
<dbReference type="AlphaFoldDB" id="A0A1G6HI32"/>
<keyword evidence="10" id="KW-0472">Membrane</keyword>
<name>A0A1G6HI32_9MICO</name>
<evidence type="ECO:0000256" key="4">
    <source>
        <dbReference type="ARBA" id="ARBA00022679"/>
    </source>
</evidence>
<dbReference type="InterPro" id="IPR036890">
    <property type="entry name" value="HATPase_C_sf"/>
</dbReference>
<feature type="transmembrane region" description="Helical" evidence="10">
    <location>
        <begin position="188"/>
        <end position="210"/>
    </location>
</feature>
<feature type="transmembrane region" description="Helical" evidence="10">
    <location>
        <begin position="256"/>
        <end position="275"/>
    </location>
</feature>
<dbReference type="InterPro" id="IPR003594">
    <property type="entry name" value="HATPase_dom"/>
</dbReference>
<dbReference type="EMBL" id="FMYH01000001">
    <property type="protein sequence ID" value="SDB93910.1"/>
    <property type="molecule type" value="Genomic_DNA"/>
</dbReference>
<dbReference type="InterPro" id="IPR011712">
    <property type="entry name" value="Sig_transdc_His_kin_sub3_dim/P"/>
</dbReference>
<feature type="domain" description="Histidine kinase/HSP90-like ATPase" evidence="11">
    <location>
        <begin position="515"/>
        <end position="604"/>
    </location>
</feature>
<evidence type="ECO:0000256" key="7">
    <source>
        <dbReference type="ARBA" id="ARBA00022840"/>
    </source>
</evidence>
<feature type="transmembrane region" description="Helical" evidence="10">
    <location>
        <begin position="36"/>
        <end position="57"/>
    </location>
</feature>